<dbReference type="Pfam" id="PF15794">
    <property type="entry name" value="CCDC106"/>
    <property type="match status" value="1"/>
</dbReference>
<feature type="region of interest" description="Disordered" evidence="1">
    <location>
        <begin position="97"/>
        <end position="174"/>
    </location>
</feature>
<organism evidence="2 3">
    <name type="scientific">Solea senegalensis</name>
    <name type="common">Senegalese sole</name>
    <dbReference type="NCBI Taxonomy" id="28829"/>
    <lineage>
        <taxon>Eukaryota</taxon>
        <taxon>Metazoa</taxon>
        <taxon>Chordata</taxon>
        <taxon>Craniata</taxon>
        <taxon>Vertebrata</taxon>
        <taxon>Euteleostomi</taxon>
        <taxon>Actinopterygii</taxon>
        <taxon>Neopterygii</taxon>
        <taxon>Teleostei</taxon>
        <taxon>Neoteleostei</taxon>
        <taxon>Acanthomorphata</taxon>
        <taxon>Carangaria</taxon>
        <taxon>Pleuronectiformes</taxon>
        <taxon>Pleuronectoidei</taxon>
        <taxon>Soleidae</taxon>
        <taxon>Solea</taxon>
    </lineage>
</organism>
<evidence type="ECO:0008006" key="4">
    <source>
        <dbReference type="Google" id="ProtNLM"/>
    </source>
</evidence>
<dbReference type="GO" id="GO:0005654">
    <property type="term" value="C:nucleoplasm"/>
    <property type="evidence" value="ECO:0007669"/>
    <property type="project" value="TreeGrafter"/>
</dbReference>
<keyword evidence="3" id="KW-1185">Reference proteome</keyword>
<reference evidence="2 3" key="1">
    <citation type="journal article" date="2021" name="Sci. Rep.">
        <title>Chromosome anchoring in Senegalese sole (Solea senegalensis) reveals sex-associated markers and genome rearrangements in flatfish.</title>
        <authorList>
            <person name="Guerrero-Cozar I."/>
            <person name="Gomez-Garrido J."/>
            <person name="Berbel C."/>
            <person name="Martinez-Blanch J.F."/>
            <person name="Alioto T."/>
            <person name="Claros M.G."/>
            <person name="Gagnaire P.A."/>
            <person name="Manchado M."/>
        </authorList>
    </citation>
    <scope>NUCLEOTIDE SEQUENCE [LARGE SCALE GENOMIC DNA]</scope>
    <source>
        <strain evidence="2">Sse05_10M</strain>
    </source>
</reference>
<feature type="compositionally biased region" description="Basic residues" evidence="1">
    <location>
        <begin position="142"/>
        <end position="151"/>
    </location>
</feature>
<dbReference type="PANTHER" id="PTHR16477:SF5">
    <property type="entry name" value="COILED-COIL DOMAIN-CONTAINING PROTEIN 106-RELATED"/>
    <property type="match status" value="1"/>
</dbReference>
<sequence length="282" mass="32094">MQVGVGPPPTDLLQYLHLVMPTTHKTKRKQHTTPEENPAMLSDNGVEESQQNAPTKAPTKAPTMAKLKDDFQKLKGENQLLKEEIRLLKEENRLLKEQRDFNREKAVHTEVGHTTSKGQRKMRNGVSSDSSDSDDPYEDRKRKCKKKHKKHGSSDSSDDDWKKSKSKKSSSFGKRVLSPEDVVHRYKVVLKVFRRNRSMTNTCEELGVDRNTIAGTAVIADVMIATEGADFGEMPLFKEKQTLANYAKLCKAFVDANKPLQEKIEKMRKATELLPIKYKMPK</sequence>
<accession>A0AAV6RQ15</accession>
<proteinExistence type="predicted"/>
<dbReference type="Proteomes" id="UP000693946">
    <property type="component" value="Linkage Group LG18"/>
</dbReference>
<name>A0AAV6RQ15_SOLSE</name>
<gene>
    <name evidence="2" type="ORF">JOB18_017849</name>
</gene>
<evidence type="ECO:0000313" key="2">
    <source>
        <dbReference type="EMBL" id="KAG7506885.1"/>
    </source>
</evidence>
<dbReference type="InterPro" id="IPR031591">
    <property type="entry name" value="CCDC106"/>
</dbReference>
<evidence type="ECO:0000313" key="3">
    <source>
        <dbReference type="Proteomes" id="UP000693946"/>
    </source>
</evidence>
<comment type="caution">
    <text evidence="2">The sequence shown here is derived from an EMBL/GenBank/DDBJ whole genome shotgun (WGS) entry which is preliminary data.</text>
</comment>
<evidence type="ECO:0000256" key="1">
    <source>
        <dbReference type="SAM" id="MobiDB-lite"/>
    </source>
</evidence>
<feature type="compositionally biased region" description="Basic and acidic residues" evidence="1">
    <location>
        <begin position="97"/>
        <end position="111"/>
    </location>
</feature>
<dbReference type="EMBL" id="JAGKHQ010000010">
    <property type="protein sequence ID" value="KAG7506885.1"/>
    <property type="molecule type" value="Genomic_DNA"/>
</dbReference>
<feature type="region of interest" description="Disordered" evidence="1">
    <location>
        <begin position="21"/>
        <end position="64"/>
    </location>
</feature>
<protein>
    <recommendedName>
        <fullName evidence="4">Coiled-coil domain-containing protein 106-like</fullName>
    </recommendedName>
</protein>
<dbReference type="PANTHER" id="PTHR16477">
    <property type="entry name" value="COILED-COIL DOMAIN-CONTAINING PROTEIN 106"/>
    <property type="match status" value="1"/>
</dbReference>
<dbReference type="AlphaFoldDB" id="A0AAV6RQ15"/>